<gene>
    <name evidence="2" type="ORF">D0X99_16865</name>
</gene>
<dbReference type="CDD" id="cd00761">
    <property type="entry name" value="Glyco_tranf_GTA_type"/>
    <property type="match status" value="1"/>
</dbReference>
<dbReference type="RefSeq" id="WP_119479035.1">
    <property type="nucleotide sequence ID" value="NZ_QXML01000010.1"/>
</dbReference>
<evidence type="ECO:0000313" key="2">
    <source>
        <dbReference type="EMBL" id="RIW13082.1"/>
    </source>
</evidence>
<feature type="domain" description="Glycosyltransferase 2-like" evidence="1">
    <location>
        <begin position="4"/>
        <end position="155"/>
    </location>
</feature>
<dbReference type="Pfam" id="PF00535">
    <property type="entry name" value="Glycos_transf_2"/>
    <property type="match status" value="1"/>
</dbReference>
<reference evidence="2 3" key="1">
    <citation type="submission" date="2018-09" db="EMBL/GenBank/DDBJ databases">
        <authorList>
            <person name="Wang X."/>
            <person name="Du Z."/>
        </authorList>
    </citation>
    <scope>NUCLEOTIDE SEQUENCE [LARGE SCALE GENOMIC DNA]</scope>
    <source>
        <strain evidence="2 3">N3</strain>
    </source>
</reference>
<dbReference type="EMBL" id="QXML01000010">
    <property type="protein sequence ID" value="RIW13082.1"/>
    <property type="molecule type" value="Genomic_DNA"/>
</dbReference>
<keyword evidence="2" id="KW-0808">Transferase</keyword>
<dbReference type="Proteomes" id="UP000283522">
    <property type="component" value="Unassembled WGS sequence"/>
</dbReference>
<name>A0A418PMV8_9BACT</name>
<dbReference type="GO" id="GO:0016758">
    <property type="term" value="F:hexosyltransferase activity"/>
    <property type="evidence" value="ECO:0007669"/>
    <property type="project" value="UniProtKB-ARBA"/>
</dbReference>
<dbReference type="Gene3D" id="3.90.550.10">
    <property type="entry name" value="Spore Coat Polysaccharide Biosynthesis Protein SpsA, Chain A"/>
    <property type="match status" value="1"/>
</dbReference>
<evidence type="ECO:0000313" key="3">
    <source>
        <dbReference type="Proteomes" id="UP000283522"/>
    </source>
</evidence>
<organism evidence="2 3">
    <name type="scientific">Algoriphagus lacus</name>
    <dbReference type="NCBI Taxonomy" id="2056311"/>
    <lineage>
        <taxon>Bacteria</taxon>
        <taxon>Pseudomonadati</taxon>
        <taxon>Bacteroidota</taxon>
        <taxon>Cytophagia</taxon>
        <taxon>Cytophagales</taxon>
        <taxon>Cyclobacteriaceae</taxon>
        <taxon>Algoriphagus</taxon>
    </lineage>
</organism>
<dbReference type="InterPro" id="IPR029044">
    <property type="entry name" value="Nucleotide-diphossugar_trans"/>
</dbReference>
<dbReference type="PANTHER" id="PTHR22916">
    <property type="entry name" value="GLYCOSYLTRANSFERASE"/>
    <property type="match status" value="1"/>
</dbReference>
<keyword evidence="3" id="KW-1185">Reference proteome</keyword>
<dbReference type="InterPro" id="IPR001173">
    <property type="entry name" value="Glyco_trans_2-like"/>
</dbReference>
<proteinExistence type="predicted"/>
<accession>A0A418PMV8</accession>
<dbReference type="OrthoDB" id="9815829at2"/>
<evidence type="ECO:0000259" key="1">
    <source>
        <dbReference type="Pfam" id="PF00535"/>
    </source>
</evidence>
<protein>
    <submittedName>
        <fullName evidence="2">Glycosyltransferase family 2 protein</fullName>
    </submittedName>
</protein>
<comment type="caution">
    <text evidence="2">The sequence shown here is derived from an EMBL/GenBank/DDBJ whole genome shotgun (WGS) entry which is preliminary data.</text>
</comment>
<dbReference type="PANTHER" id="PTHR22916:SF3">
    <property type="entry name" value="UDP-GLCNAC:BETAGAL BETA-1,3-N-ACETYLGLUCOSAMINYLTRANSFERASE-LIKE PROTEIN 1"/>
    <property type="match status" value="1"/>
</dbReference>
<dbReference type="AlphaFoldDB" id="A0A418PMV8"/>
<dbReference type="SUPFAM" id="SSF53448">
    <property type="entry name" value="Nucleotide-diphospho-sugar transferases"/>
    <property type="match status" value="1"/>
</dbReference>
<sequence>MFVSVIVPNFNHKRFLPQRLDSIFNQTFENFEVILLDDCSTDGSWEYLQLFLKHPKVSFCLRNDKNSGSPFRQWVKGIESSKGDLIWIAESDDFSDLVFLETCVPYFDDHDVSLVVSSSVYVDGNSKKIDGPMNTVFKGKFSGNEFVNSYMYFNNSILNASSVVFRKSLVKSSTLIEITDFRLSGDYLFWIELIKGNSLIALDCKLNFFRWHNTSVRFQESNKLTGLLEGVRIKKKIEKNFQIDKSIQTICKRKFYLDYFKFLKHNKHLKDWNEFIFVLHFFLPVDRFKAFVRFFIM</sequence>